<dbReference type="EMBL" id="BKCP01004339">
    <property type="protein sequence ID" value="GER30297.1"/>
    <property type="molecule type" value="Genomic_DNA"/>
</dbReference>
<protein>
    <submittedName>
        <fullName evidence="1">Uncharacterized protein</fullName>
    </submittedName>
</protein>
<proteinExistence type="predicted"/>
<keyword evidence="2" id="KW-1185">Reference proteome</keyword>
<comment type="caution">
    <text evidence="1">The sequence shown here is derived from an EMBL/GenBank/DDBJ whole genome shotgun (WGS) entry which is preliminary data.</text>
</comment>
<accession>A0A5A7PDE6</accession>
<organism evidence="1 2">
    <name type="scientific">Striga asiatica</name>
    <name type="common">Asiatic witchweed</name>
    <name type="synonym">Buchnera asiatica</name>
    <dbReference type="NCBI Taxonomy" id="4170"/>
    <lineage>
        <taxon>Eukaryota</taxon>
        <taxon>Viridiplantae</taxon>
        <taxon>Streptophyta</taxon>
        <taxon>Embryophyta</taxon>
        <taxon>Tracheophyta</taxon>
        <taxon>Spermatophyta</taxon>
        <taxon>Magnoliopsida</taxon>
        <taxon>eudicotyledons</taxon>
        <taxon>Gunneridae</taxon>
        <taxon>Pentapetalae</taxon>
        <taxon>asterids</taxon>
        <taxon>lamiids</taxon>
        <taxon>Lamiales</taxon>
        <taxon>Orobanchaceae</taxon>
        <taxon>Buchnereae</taxon>
        <taxon>Striga</taxon>
    </lineage>
</organism>
<gene>
    <name evidence="1" type="ORF">STAS_06245</name>
</gene>
<dbReference type="AlphaFoldDB" id="A0A5A7PDE6"/>
<sequence length="164" mass="19098">MTNNLRLAHLQSLRHPVEKTQISPEIQIHKFAHKTTTTVPRAAPFSSQIPFRKINSVIYWLNPQQRKCKQERKSTQYNLELPKMNSNANMGLLLFDVSDLQPDYGLEKARPIVAAWKIRMLQHLLSNFAIEFGRDVAEVALDVYELVEPIKLAIHFQHRDLHHK</sequence>
<dbReference type="OrthoDB" id="10618092at2759"/>
<evidence type="ECO:0000313" key="1">
    <source>
        <dbReference type="EMBL" id="GER30297.1"/>
    </source>
</evidence>
<reference evidence="2" key="1">
    <citation type="journal article" date="2019" name="Curr. Biol.">
        <title>Genome Sequence of Striga asiatica Provides Insight into the Evolution of Plant Parasitism.</title>
        <authorList>
            <person name="Yoshida S."/>
            <person name="Kim S."/>
            <person name="Wafula E.K."/>
            <person name="Tanskanen J."/>
            <person name="Kim Y.M."/>
            <person name="Honaas L."/>
            <person name="Yang Z."/>
            <person name="Spallek T."/>
            <person name="Conn C.E."/>
            <person name="Ichihashi Y."/>
            <person name="Cheong K."/>
            <person name="Cui S."/>
            <person name="Der J.P."/>
            <person name="Gundlach H."/>
            <person name="Jiao Y."/>
            <person name="Hori C."/>
            <person name="Ishida J.K."/>
            <person name="Kasahara H."/>
            <person name="Kiba T."/>
            <person name="Kim M.S."/>
            <person name="Koo N."/>
            <person name="Laohavisit A."/>
            <person name="Lee Y.H."/>
            <person name="Lumba S."/>
            <person name="McCourt P."/>
            <person name="Mortimer J.C."/>
            <person name="Mutuku J.M."/>
            <person name="Nomura T."/>
            <person name="Sasaki-Sekimoto Y."/>
            <person name="Seto Y."/>
            <person name="Wang Y."/>
            <person name="Wakatake T."/>
            <person name="Sakakibara H."/>
            <person name="Demura T."/>
            <person name="Yamaguchi S."/>
            <person name="Yoneyama K."/>
            <person name="Manabe R.I."/>
            <person name="Nelson D.C."/>
            <person name="Schulman A.H."/>
            <person name="Timko M.P."/>
            <person name="dePamphilis C.W."/>
            <person name="Choi D."/>
            <person name="Shirasu K."/>
        </authorList>
    </citation>
    <scope>NUCLEOTIDE SEQUENCE [LARGE SCALE GENOMIC DNA]</scope>
    <source>
        <strain evidence="2">cv. UVA1</strain>
    </source>
</reference>
<dbReference type="Proteomes" id="UP000325081">
    <property type="component" value="Unassembled WGS sequence"/>
</dbReference>
<evidence type="ECO:0000313" key="2">
    <source>
        <dbReference type="Proteomes" id="UP000325081"/>
    </source>
</evidence>
<name>A0A5A7PDE6_STRAF</name>